<dbReference type="Pfam" id="PF14541">
    <property type="entry name" value="TAXi_C"/>
    <property type="match status" value="1"/>
</dbReference>
<dbReference type="SUPFAM" id="SSF50630">
    <property type="entry name" value="Acid proteases"/>
    <property type="match status" value="1"/>
</dbReference>
<dbReference type="OrthoDB" id="2747330at2759"/>
<evidence type="ECO:0000256" key="2">
    <source>
        <dbReference type="ARBA" id="ARBA00022670"/>
    </source>
</evidence>
<dbReference type="GO" id="GO:0004190">
    <property type="term" value="F:aspartic-type endopeptidase activity"/>
    <property type="evidence" value="ECO:0007669"/>
    <property type="project" value="UniProtKB-KW"/>
</dbReference>
<feature type="compositionally biased region" description="Low complexity" evidence="12">
    <location>
        <begin position="205"/>
        <end position="222"/>
    </location>
</feature>
<reference evidence="15 16" key="1">
    <citation type="submission" date="2017-09" db="EMBL/GenBank/DDBJ databases">
        <title>Genome sequencing of Besnoitia besnoiti strain Bb-Ger1.</title>
        <authorList>
            <person name="Schares G."/>
            <person name="Venepally P."/>
            <person name="Lorenzi H.A."/>
        </authorList>
    </citation>
    <scope>NUCLEOTIDE SEQUENCE [LARGE SCALE GENOMIC DNA]</scope>
    <source>
        <strain evidence="15 16">Bb-Ger1</strain>
    </source>
</reference>
<feature type="transmembrane region" description="Helical" evidence="13">
    <location>
        <begin position="743"/>
        <end position="763"/>
    </location>
</feature>
<dbReference type="PROSITE" id="PS51767">
    <property type="entry name" value="PEPTIDASE_A1"/>
    <property type="match status" value="1"/>
</dbReference>
<dbReference type="InterPro" id="IPR032861">
    <property type="entry name" value="TAXi_N"/>
</dbReference>
<keyword evidence="3 13" id="KW-0812">Transmembrane</keyword>
<dbReference type="GO" id="GO:0006508">
    <property type="term" value="P:proteolysis"/>
    <property type="evidence" value="ECO:0007669"/>
    <property type="project" value="UniProtKB-KW"/>
</dbReference>
<gene>
    <name evidence="15" type="ORF">BESB_046250</name>
</gene>
<feature type="compositionally biased region" description="Low complexity" evidence="12">
    <location>
        <begin position="26"/>
        <end position="39"/>
    </location>
</feature>
<name>A0A2A9ML77_BESBE</name>
<dbReference type="PRINTS" id="PR00792">
    <property type="entry name" value="PEPSIN"/>
</dbReference>
<organism evidence="15 16">
    <name type="scientific">Besnoitia besnoiti</name>
    <name type="common">Apicomplexan protozoan</name>
    <dbReference type="NCBI Taxonomy" id="94643"/>
    <lineage>
        <taxon>Eukaryota</taxon>
        <taxon>Sar</taxon>
        <taxon>Alveolata</taxon>
        <taxon>Apicomplexa</taxon>
        <taxon>Conoidasida</taxon>
        <taxon>Coccidia</taxon>
        <taxon>Eucoccidiorida</taxon>
        <taxon>Eimeriorina</taxon>
        <taxon>Sarcocystidae</taxon>
        <taxon>Besnoitia</taxon>
    </lineage>
</organism>
<evidence type="ECO:0000256" key="11">
    <source>
        <dbReference type="RuleBase" id="RU000454"/>
    </source>
</evidence>
<sequence length="906" mass="96756">MADAGSGALPARAACLPSAPLLSRSHSVVSSAPVSPSADPRARPLGRGARERLEASAPLGSSFRFAPSRPPAPLLSPHRGVSSSGSSPDSCLSAASQNAGDEQGHFARSAATFRSFSFLAEARAGLSASRSSPLFSLRLSPSLGSSANSKSGTTFLSFGRRRRGLAGAGPPVGGSRATALRLLLLFALLAVAGSVVHPAQAAAASSRGDASAAPAEASAPGAPERRDEGSQEEAFPQAAGVVPAPGVKAKDLPMSGPPLDPLGLPVREKVFRARLYGSMFSYAYYFLDILVGTPPQRSSVILDTGSSLLAFPCVGCSECGVHLDPAMDTSRSMTGEWIDCKEEERCFGTCSGNSMFGALAGLSNSRRCVYTQTYSEGSAIRGIYFSDVVALGEVEQKNPPVRYDFVGCHVQETNLFVTQRAAGIFGISFPKGHRQPTLLDVMFSHSGLVDKKMFSVCISEDGGLLTVGGYEPTLLVAPPAEAPASPADEAFRPVPAPAKREAVAGRQISAEEAGTSPHHASLLTWTNIISHSTYRVPLARMEIEGVVLGDGQETFGNTMVDSGTTYSYFPPSVFARWRSFLSRFCTPELFCERERDGRPCWRVSPGTDLISTFPPIKVSFGDDKNSQVWWWPQGYLYRRTGGYFCDGLDDNRIGASVLGLSFFKNKQVLFDREQDRVGFAAATCPSFFLDQRPPGPGGEEPGLPRAAPFTMAPLPVPVKIRGGVPVTGGKPPSRRPEFTPTQLWILVCLVVVAIVIAMVFILLHTVKSSARGSTVVPQPSPSLPSLRLPLPAESKASAARFVRGLRASALEKASQKVYVQPAQRYRDVGSARPHTAEVYYDADEDRFTGEDGGDFFIDDAELPEGHGEVCEPAPVSFSRDAARRPARADLRDFPLRDEEEEWRSTS</sequence>
<dbReference type="PANTHER" id="PTHR13683:SF375">
    <property type="entry name" value="PEPTIDASE A1 DOMAIN-CONTAINING PROTEIN"/>
    <property type="match status" value="1"/>
</dbReference>
<feature type="active site" evidence="10">
    <location>
        <position position="561"/>
    </location>
</feature>
<dbReference type="KEGG" id="bbes:BESB_046250"/>
<feature type="active site" evidence="10">
    <location>
        <position position="328"/>
    </location>
</feature>
<keyword evidence="4" id="KW-0732">Signal</keyword>
<comment type="subcellular location">
    <subcellularLocation>
        <location evidence="9">Endomembrane system</location>
        <topology evidence="9">Single-pass type I membrane protein</topology>
    </subcellularLocation>
</comment>
<dbReference type="GeneID" id="40309555"/>
<evidence type="ECO:0000256" key="8">
    <source>
        <dbReference type="ARBA" id="ARBA00023136"/>
    </source>
</evidence>
<feature type="region of interest" description="Disordered" evidence="12">
    <location>
        <begin position="26"/>
        <end position="98"/>
    </location>
</feature>
<dbReference type="EMBL" id="NWUJ01000003">
    <property type="protein sequence ID" value="PFH36433.1"/>
    <property type="molecule type" value="Genomic_DNA"/>
</dbReference>
<dbReference type="STRING" id="94643.A0A2A9ML77"/>
<keyword evidence="6 11" id="KW-0378">Hydrolase</keyword>
<dbReference type="AlphaFoldDB" id="A0A2A9ML77"/>
<evidence type="ECO:0000256" key="9">
    <source>
        <dbReference type="ARBA" id="ARBA00046288"/>
    </source>
</evidence>
<protein>
    <submittedName>
        <fullName evidence="15">Aspartyl protease ASP5</fullName>
    </submittedName>
</protein>
<dbReference type="RefSeq" id="XP_029220442.1">
    <property type="nucleotide sequence ID" value="XM_029363076.1"/>
</dbReference>
<proteinExistence type="inferred from homology"/>
<keyword evidence="8 13" id="KW-0472">Membrane</keyword>
<keyword evidence="16" id="KW-1185">Reference proteome</keyword>
<evidence type="ECO:0000256" key="5">
    <source>
        <dbReference type="ARBA" id="ARBA00022750"/>
    </source>
</evidence>
<dbReference type="PROSITE" id="PS00141">
    <property type="entry name" value="ASP_PROTEASE"/>
    <property type="match status" value="1"/>
</dbReference>
<evidence type="ECO:0000313" key="16">
    <source>
        <dbReference type="Proteomes" id="UP000224006"/>
    </source>
</evidence>
<dbReference type="GO" id="GO:0012505">
    <property type="term" value="C:endomembrane system"/>
    <property type="evidence" value="ECO:0007669"/>
    <property type="project" value="UniProtKB-SubCell"/>
</dbReference>
<feature type="compositionally biased region" description="Low complexity" evidence="12">
    <location>
        <begin position="75"/>
        <end position="96"/>
    </location>
</feature>
<dbReference type="Pfam" id="PF14543">
    <property type="entry name" value="TAXi_N"/>
    <property type="match status" value="1"/>
</dbReference>
<evidence type="ECO:0000313" key="15">
    <source>
        <dbReference type="EMBL" id="PFH36433.1"/>
    </source>
</evidence>
<evidence type="ECO:0000256" key="7">
    <source>
        <dbReference type="ARBA" id="ARBA00022989"/>
    </source>
</evidence>
<accession>A0A2A9ML77</accession>
<feature type="region of interest" description="Disordered" evidence="12">
    <location>
        <begin position="205"/>
        <end position="240"/>
    </location>
</feature>
<dbReference type="InterPro" id="IPR021109">
    <property type="entry name" value="Peptidase_aspartic_dom_sf"/>
</dbReference>
<dbReference type="Gene3D" id="2.40.70.10">
    <property type="entry name" value="Acid Proteases"/>
    <property type="match status" value="2"/>
</dbReference>
<evidence type="ECO:0000256" key="12">
    <source>
        <dbReference type="SAM" id="MobiDB-lite"/>
    </source>
</evidence>
<dbReference type="VEuPathDB" id="ToxoDB:BESB_046250"/>
<evidence type="ECO:0000256" key="4">
    <source>
        <dbReference type="ARBA" id="ARBA00022729"/>
    </source>
</evidence>
<keyword evidence="5 11" id="KW-0064">Aspartyl protease</keyword>
<evidence type="ECO:0000259" key="14">
    <source>
        <dbReference type="PROSITE" id="PS51767"/>
    </source>
</evidence>
<dbReference type="PANTHER" id="PTHR13683">
    <property type="entry name" value="ASPARTYL PROTEASES"/>
    <property type="match status" value="1"/>
</dbReference>
<dbReference type="InterPro" id="IPR001461">
    <property type="entry name" value="Aspartic_peptidase_A1"/>
</dbReference>
<dbReference type="InterPro" id="IPR001969">
    <property type="entry name" value="Aspartic_peptidase_AS"/>
</dbReference>
<comment type="caution">
    <text evidence="15">The sequence shown here is derived from an EMBL/GenBank/DDBJ whole genome shotgun (WGS) entry which is preliminary data.</text>
</comment>
<evidence type="ECO:0000256" key="6">
    <source>
        <dbReference type="ARBA" id="ARBA00022801"/>
    </source>
</evidence>
<dbReference type="Proteomes" id="UP000224006">
    <property type="component" value="Chromosome III"/>
</dbReference>
<evidence type="ECO:0000256" key="13">
    <source>
        <dbReference type="SAM" id="Phobius"/>
    </source>
</evidence>
<keyword evidence="7 13" id="KW-1133">Transmembrane helix</keyword>
<dbReference type="InterPro" id="IPR032799">
    <property type="entry name" value="TAXi_C"/>
</dbReference>
<dbReference type="InterPro" id="IPR033121">
    <property type="entry name" value="PEPTIDASE_A1"/>
</dbReference>
<evidence type="ECO:0000256" key="1">
    <source>
        <dbReference type="ARBA" id="ARBA00007447"/>
    </source>
</evidence>
<feature type="domain" description="Peptidase A1" evidence="14">
    <location>
        <begin position="285"/>
        <end position="680"/>
    </location>
</feature>
<evidence type="ECO:0000256" key="3">
    <source>
        <dbReference type="ARBA" id="ARBA00022692"/>
    </source>
</evidence>
<evidence type="ECO:0000256" key="10">
    <source>
        <dbReference type="PIRSR" id="PIRSR601461-1"/>
    </source>
</evidence>
<keyword evidence="2 11" id="KW-0645">Protease</keyword>
<comment type="similarity">
    <text evidence="1 11">Belongs to the peptidase A1 family.</text>
</comment>